<name>A0A179D4C7_9BACT</name>
<organism evidence="1 2">
    <name type="scientific">Thermosulfurimonas dismutans</name>
    <dbReference type="NCBI Taxonomy" id="999894"/>
    <lineage>
        <taxon>Bacteria</taxon>
        <taxon>Pseudomonadati</taxon>
        <taxon>Thermodesulfobacteriota</taxon>
        <taxon>Thermodesulfobacteria</taxon>
        <taxon>Thermodesulfobacteriales</taxon>
        <taxon>Thermodesulfobacteriaceae</taxon>
        <taxon>Thermosulfurimonas</taxon>
    </lineage>
</organism>
<evidence type="ECO:0008006" key="3">
    <source>
        <dbReference type="Google" id="ProtNLM"/>
    </source>
</evidence>
<dbReference type="STRING" id="999894.TDIS_1042"/>
<sequence length="142" mass="15236">MEEGNAEEFEAEEAREGVSPKVLRCTVEVGVESEAFIGGVDLSVEYPQDRVEFDAGFGVRLAGDYPQTMLGFNDLGRKVKVGVMNASGLPSNGASLVKMVFRLKGEGDSVLSASDFQVHSSCFDLDGRSVGCRPHLIVSECN</sequence>
<dbReference type="RefSeq" id="WP_153303771.1">
    <property type="nucleotide sequence ID" value="NZ_LWLG01000005.1"/>
</dbReference>
<evidence type="ECO:0000313" key="2">
    <source>
        <dbReference type="Proteomes" id="UP000078390"/>
    </source>
</evidence>
<keyword evidence="2" id="KW-1185">Reference proteome</keyword>
<evidence type="ECO:0000313" key="1">
    <source>
        <dbReference type="EMBL" id="OAQ20915.1"/>
    </source>
</evidence>
<dbReference type="Proteomes" id="UP000078390">
    <property type="component" value="Unassembled WGS sequence"/>
</dbReference>
<comment type="caution">
    <text evidence="1">The sequence shown here is derived from an EMBL/GenBank/DDBJ whole genome shotgun (WGS) entry which is preliminary data.</text>
</comment>
<gene>
    <name evidence="1" type="ORF">TDIS_1042</name>
</gene>
<protein>
    <recommendedName>
        <fullName evidence="3">Cohesin domain-containing protein</fullName>
    </recommendedName>
</protein>
<proteinExistence type="predicted"/>
<reference evidence="1 2" key="1">
    <citation type="submission" date="2016-04" db="EMBL/GenBank/DDBJ databases">
        <title>Genome analysis of Thermosulfurimonas dismutans, the first thermophilic sulfur-disproportionating bacterium of the phylum Thermodesulfobacteria.</title>
        <authorList>
            <person name="Mardanov A.V."/>
            <person name="Beletsky A.V."/>
            <person name="Kadnikov V.V."/>
            <person name="Slobodkin A.I."/>
            <person name="Ravin N.V."/>
        </authorList>
    </citation>
    <scope>NUCLEOTIDE SEQUENCE [LARGE SCALE GENOMIC DNA]</scope>
    <source>
        <strain evidence="1 2">S95</strain>
    </source>
</reference>
<accession>A0A179D4C7</accession>
<dbReference type="EMBL" id="LWLG01000005">
    <property type="protein sequence ID" value="OAQ20915.1"/>
    <property type="molecule type" value="Genomic_DNA"/>
</dbReference>
<dbReference type="AlphaFoldDB" id="A0A179D4C7"/>